<dbReference type="SUPFAM" id="SSF81324">
    <property type="entry name" value="Voltage-gated potassium channels"/>
    <property type="match status" value="2"/>
</dbReference>
<reference evidence="13" key="1">
    <citation type="submission" date="2025-08" db="UniProtKB">
        <authorList>
            <consortium name="RefSeq"/>
        </authorList>
    </citation>
    <scope>IDENTIFICATION</scope>
</reference>
<feature type="transmembrane region" description="Helical" evidence="10">
    <location>
        <begin position="164"/>
        <end position="182"/>
    </location>
</feature>
<evidence type="ECO:0000256" key="2">
    <source>
        <dbReference type="ARBA" id="ARBA00022448"/>
    </source>
</evidence>
<feature type="transmembrane region" description="Helical" evidence="10">
    <location>
        <begin position="138"/>
        <end position="157"/>
    </location>
</feature>
<sequence length="496" mass="57064">MSHSVTKNNETEPRRDSKVSRAHILWRWFLKGLKTSIMFFFSHVGLTGSVVAYNIFGGWIFMELEAPHERDLRKEVSSIRSKYRAILANVSTQQGANNDSLSNSGYIYDNIVKFEEELVRFIATTEWNGLDEEFELQWSYTGALLYSVTVVTTIGYGHIAPKTMWGRIVTIIYAIFGIPLTLLCLRTIGSFMAGIFKFIYENICYQLYKQWQRLRIYIVKTKRKQTQRFLQAKMVLEELIEKSNELLKPTDDSDSSQSSSEDDSKNSINKEIHQKEIKKGRQRILKWKSRKDTRKKLILSRQVPVQQQQPNEETNDCDMTQRIAEDSCKITMSPQSSKTAFVEDNDILFQEKPESHDGIKLRPRGSHHEIRVPVYITLLVIAGYIFIGAVLFSLWEKNWDYLIGSYFCFVTLSTIGFGDFVPGSGVDSWSSAEKQAICTIYLLFGLAMIAMSFNLMQQEVKLKFIDLGKRIGLIDETAIASVNGDEDDEEEEKTHQ</sequence>
<name>A0A6P7U040_9MOLL</name>
<evidence type="ECO:0000256" key="6">
    <source>
        <dbReference type="ARBA" id="ARBA00023136"/>
    </source>
</evidence>
<organism evidence="12 13">
    <name type="scientific">Octopus sinensis</name>
    <name type="common">East Asian common octopus</name>
    <dbReference type="NCBI Taxonomy" id="2607531"/>
    <lineage>
        <taxon>Eukaryota</taxon>
        <taxon>Metazoa</taxon>
        <taxon>Spiralia</taxon>
        <taxon>Lophotrochozoa</taxon>
        <taxon>Mollusca</taxon>
        <taxon>Cephalopoda</taxon>
        <taxon>Coleoidea</taxon>
        <taxon>Octopodiformes</taxon>
        <taxon>Octopoda</taxon>
        <taxon>Incirrata</taxon>
        <taxon>Octopodidae</taxon>
        <taxon>Octopus</taxon>
    </lineage>
</organism>
<dbReference type="Pfam" id="PF07885">
    <property type="entry name" value="Ion_trans_2"/>
    <property type="match status" value="2"/>
</dbReference>
<feature type="region of interest" description="Disordered" evidence="9">
    <location>
        <begin position="247"/>
        <end position="281"/>
    </location>
</feature>
<protein>
    <submittedName>
        <fullName evidence="13">TWiK family of potassium channels protein 12-like</fullName>
    </submittedName>
</protein>
<keyword evidence="6 10" id="KW-0472">Membrane</keyword>
<keyword evidence="12" id="KW-1185">Reference proteome</keyword>
<evidence type="ECO:0000256" key="7">
    <source>
        <dbReference type="ARBA" id="ARBA00023303"/>
    </source>
</evidence>
<keyword evidence="7 8" id="KW-0407">Ion channel</keyword>
<proteinExistence type="inferred from homology"/>
<keyword evidence="5 8" id="KW-0406">Ion transport</keyword>
<comment type="subcellular location">
    <subcellularLocation>
        <location evidence="1">Membrane</location>
        <topology evidence="1">Multi-pass membrane protein</topology>
    </subcellularLocation>
</comment>
<keyword evidence="4 10" id="KW-1133">Transmembrane helix</keyword>
<feature type="transmembrane region" description="Helical" evidence="10">
    <location>
        <begin position="401"/>
        <end position="424"/>
    </location>
</feature>
<evidence type="ECO:0000313" key="13">
    <source>
        <dbReference type="RefSeq" id="XP_029657398.2"/>
    </source>
</evidence>
<evidence type="ECO:0000313" key="12">
    <source>
        <dbReference type="Proteomes" id="UP000515154"/>
    </source>
</evidence>
<feature type="transmembrane region" description="Helical" evidence="10">
    <location>
        <begin position="37"/>
        <end position="62"/>
    </location>
</feature>
<feature type="compositionally biased region" description="Basic and acidic residues" evidence="9">
    <location>
        <begin position="262"/>
        <end position="279"/>
    </location>
</feature>
<gene>
    <name evidence="13" type="primary">LOC115231494</name>
</gene>
<dbReference type="PRINTS" id="PR01333">
    <property type="entry name" value="2POREKCHANEL"/>
</dbReference>
<feature type="domain" description="Potassium channel" evidence="11">
    <location>
        <begin position="132"/>
        <end position="192"/>
    </location>
</feature>
<evidence type="ECO:0000256" key="5">
    <source>
        <dbReference type="ARBA" id="ARBA00023065"/>
    </source>
</evidence>
<keyword evidence="2 8" id="KW-0813">Transport</keyword>
<evidence type="ECO:0000256" key="3">
    <source>
        <dbReference type="ARBA" id="ARBA00022692"/>
    </source>
</evidence>
<feature type="transmembrane region" description="Helical" evidence="10">
    <location>
        <begin position="436"/>
        <end position="456"/>
    </location>
</feature>
<dbReference type="GO" id="GO:0005886">
    <property type="term" value="C:plasma membrane"/>
    <property type="evidence" value="ECO:0007669"/>
    <property type="project" value="TreeGrafter"/>
</dbReference>
<dbReference type="Proteomes" id="UP000515154">
    <property type="component" value="Linkage group LG1"/>
</dbReference>
<evidence type="ECO:0000256" key="8">
    <source>
        <dbReference type="RuleBase" id="RU003857"/>
    </source>
</evidence>
<keyword evidence="3 8" id="KW-0812">Transmembrane</keyword>
<dbReference type="AlphaFoldDB" id="A0A6P7U040"/>
<accession>A0A6P7U040</accession>
<comment type="similarity">
    <text evidence="8">Belongs to the two pore domain potassium channel (TC 1.A.1.8) family.</text>
</comment>
<evidence type="ECO:0000256" key="9">
    <source>
        <dbReference type="SAM" id="MobiDB-lite"/>
    </source>
</evidence>
<dbReference type="PANTHER" id="PTHR11003">
    <property type="entry name" value="POTASSIUM CHANNEL, SUBFAMILY K"/>
    <property type="match status" value="1"/>
</dbReference>
<dbReference type="GO" id="GO:0015271">
    <property type="term" value="F:outward rectifier potassium channel activity"/>
    <property type="evidence" value="ECO:0007669"/>
    <property type="project" value="TreeGrafter"/>
</dbReference>
<dbReference type="GO" id="GO:0030322">
    <property type="term" value="P:stabilization of membrane potential"/>
    <property type="evidence" value="ECO:0007669"/>
    <property type="project" value="TreeGrafter"/>
</dbReference>
<dbReference type="InterPro" id="IPR003280">
    <property type="entry name" value="2pore_dom_K_chnl"/>
</dbReference>
<evidence type="ECO:0000256" key="10">
    <source>
        <dbReference type="SAM" id="Phobius"/>
    </source>
</evidence>
<dbReference type="RefSeq" id="XP_029657398.2">
    <property type="nucleotide sequence ID" value="XM_029801538.2"/>
</dbReference>
<evidence type="ECO:0000259" key="11">
    <source>
        <dbReference type="Pfam" id="PF07885"/>
    </source>
</evidence>
<dbReference type="GO" id="GO:0022841">
    <property type="term" value="F:potassium ion leak channel activity"/>
    <property type="evidence" value="ECO:0007669"/>
    <property type="project" value="TreeGrafter"/>
</dbReference>
<dbReference type="InterPro" id="IPR013099">
    <property type="entry name" value="K_chnl_dom"/>
</dbReference>
<feature type="transmembrane region" description="Helical" evidence="10">
    <location>
        <begin position="372"/>
        <end position="395"/>
    </location>
</feature>
<dbReference type="PANTHER" id="PTHR11003:SF334">
    <property type="entry name" value="FI03418P"/>
    <property type="match status" value="1"/>
</dbReference>
<evidence type="ECO:0000256" key="1">
    <source>
        <dbReference type="ARBA" id="ARBA00004141"/>
    </source>
</evidence>
<evidence type="ECO:0000256" key="4">
    <source>
        <dbReference type="ARBA" id="ARBA00022989"/>
    </source>
</evidence>
<feature type="domain" description="Potassium channel" evidence="11">
    <location>
        <begin position="380"/>
        <end position="458"/>
    </location>
</feature>
<dbReference type="Gene3D" id="1.10.287.70">
    <property type="match status" value="1"/>
</dbReference>
<dbReference type="KEGG" id="osn:115231494"/>